<dbReference type="RefSeq" id="WP_120132317.1">
    <property type="nucleotide sequence ID" value="NZ_RAHH01000008.1"/>
</dbReference>
<feature type="transmembrane region" description="Helical" evidence="1">
    <location>
        <begin position="18"/>
        <end position="38"/>
    </location>
</feature>
<dbReference type="InterPro" id="IPR029021">
    <property type="entry name" value="Prot-tyrosine_phosphatase-like"/>
</dbReference>
<evidence type="ECO:0000313" key="4">
    <source>
        <dbReference type="Proteomes" id="UP000284908"/>
    </source>
</evidence>
<dbReference type="Pfam" id="PF00782">
    <property type="entry name" value="DSPc"/>
    <property type="match status" value="1"/>
</dbReference>
<dbReference type="Pfam" id="PF14378">
    <property type="entry name" value="PAP2_3"/>
    <property type="match status" value="1"/>
</dbReference>
<dbReference type="SMART" id="SM00195">
    <property type="entry name" value="DSPc"/>
    <property type="match status" value="1"/>
</dbReference>
<organism evidence="3 4">
    <name type="scientific">Rahnella woolbedingensis</name>
    <dbReference type="NCBI Taxonomy" id="1510574"/>
    <lineage>
        <taxon>Bacteria</taxon>
        <taxon>Pseudomonadati</taxon>
        <taxon>Pseudomonadota</taxon>
        <taxon>Gammaproteobacteria</taxon>
        <taxon>Enterobacterales</taxon>
        <taxon>Yersiniaceae</taxon>
        <taxon>Rahnella</taxon>
    </lineage>
</organism>
<accession>A0A419NAS7</accession>
<dbReference type="InterPro" id="IPR000387">
    <property type="entry name" value="Tyr_Pase_dom"/>
</dbReference>
<dbReference type="Gene3D" id="3.90.190.10">
    <property type="entry name" value="Protein tyrosine phosphatase superfamily"/>
    <property type="match status" value="1"/>
</dbReference>
<keyword evidence="4" id="KW-1185">Reference proteome</keyword>
<sequence>MTDIAASVTASRPWKQGLGWLLILGPLFLLCYSQVNQYTATRHDVGSLVFNWEQQVPFMPWTIVPYWSIDLLYGISLFICTSKQELTRHGCRLLAASLIACVSFLLFPLKFTFTRPETQGFFGWLFGQLEQFDLPYNQAPSLHIIITWLLWLRFRQHIQGYWRHIAGFWFLLIAVSVLTTWQHHFIDVVSGVIVALCISYAIPVCGKWQWHRPKPHALRLASKYAAGAIAFSMAGVMTPYACVLFWPSAALFLVAAAYAGAGTAIFQKDAAGHLSIPARILLLPYLVTAGISKRGFVRNIPAVSDMRNGIFVGCFPLSAVEQNAVLDLTAEFQRQPGTTAYWSSCPLMDLVAPDLAQIKEAVNQLTRVKHSHDTVLVCCALGLSRSATIVAAWLIAEGRCQSAQQATAYVRSQRRQVVFSDEHLRALEHFQKSLCQTP</sequence>
<evidence type="ECO:0000256" key="1">
    <source>
        <dbReference type="SAM" id="Phobius"/>
    </source>
</evidence>
<feature type="transmembrane region" description="Helical" evidence="1">
    <location>
        <begin position="93"/>
        <end position="114"/>
    </location>
</feature>
<dbReference type="CDD" id="cd03386">
    <property type="entry name" value="PAP2_Aur1_like"/>
    <property type="match status" value="1"/>
</dbReference>
<feature type="transmembrane region" description="Helical" evidence="1">
    <location>
        <begin position="134"/>
        <end position="152"/>
    </location>
</feature>
<name>A0A419NAS7_9GAMM</name>
<feature type="transmembrane region" description="Helical" evidence="1">
    <location>
        <begin position="244"/>
        <end position="266"/>
    </location>
</feature>
<evidence type="ECO:0000259" key="2">
    <source>
        <dbReference type="PROSITE" id="PS50056"/>
    </source>
</evidence>
<comment type="caution">
    <text evidence="3">The sequence shown here is derived from an EMBL/GenBank/DDBJ whole genome shotgun (WGS) entry which is preliminary data.</text>
</comment>
<feature type="domain" description="Tyrosine specific protein phosphatases" evidence="2">
    <location>
        <begin position="356"/>
        <end position="425"/>
    </location>
</feature>
<dbReference type="InterPro" id="IPR026841">
    <property type="entry name" value="Aur1/Ipt1"/>
</dbReference>
<dbReference type="SUPFAM" id="SSF52799">
    <property type="entry name" value="(Phosphotyrosine protein) phosphatases II"/>
    <property type="match status" value="1"/>
</dbReference>
<feature type="transmembrane region" description="Helical" evidence="1">
    <location>
        <begin position="58"/>
        <end position="81"/>
    </location>
</feature>
<keyword evidence="1" id="KW-1133">Transmembrane helix</keyword>
<keyword evidence="1" id="KW-0472">Membrane</keyword>
<proteinExistence type="predicted"/>
<reference evidence="3 4" key="1">
    <citation type="submission" date="2018-09" db="EMBL/GenBank/DDBJ databases">
        <authorList>
            <person name="Le Fleche-Mateos A."/>
        </authorList>
    </citation>
    <scope>NUCLEOTIDE SEQUENCE [LARGE SCALE GENOMIC DNA]</scope>
    <source>
        <strain evidence="3 4">DSM 27399</strain>
    </source>
</reference>
<keyword evidence="1" id="KW-0812">Transmembrane</keyword>
<feature type="transmembrane region" description="Helical" evidence="1">
    <location>
        <begin position="164"/>
        <end position="182"/>
    </location>
</feature>
<dbReference type="GO" id="GO:0016020">
    <property type="term" value="C:membrane"/>
    <property type="evidence" value="ECO:0007669"/>
    <property type="project" value="UniProtKB-SubCell"/>
</dbReference>
<dbReference type="OrthoDB" id="256494at2"/>
<protein>
    <submittedName>
        <fullName evidence="3">Phosphatase PAP2 family protein</fullName>
    </submittedName>
</protein>
<gene>
    <name evidence="3" type="ORF">D6C13_08315</name>
</gene>
<dbReference type="EMBL" id="RAHH01000008">
    <property type="protein sequence ID" value="RJT45083.1"/>
    <property type="molecule type" value="Genomic_DNA"/>
</dbReference>
<dbReference type="PANTHER" id="PTHR47216">
    <property type="match status" value="1"/>
</dbReference>
<dbReference type="InterPro" id="IPR020422">
    <property type="entry name" value="TYR_PHOSPHATASE_DUAL_dom"/>
</dbReference>
<dbReference type="AlphaFoldDB" id="A0A419NAS7"/>
<feature type="transmembrane region" description="Helical" evidence="1">
    <location>
        <begin position="188"/>
        <end position="208"/>
    </location>
</feature>
<dbReference type="PANTHER" id="PTHR47216:SF4">
    <property type="entry name" value="OS01G0859400 PROTEIN"/>
    <property type="match status" value="1"/>
</dbReference>
<dbReference type="PROSITE" id="PS50056">
    <property type="entry name" value="TYR_PHOSPHATASE_2"/>
    <property type="match status" value="1"/>
</dbReference>
<evidence type="ECO:0000313" key="3">
    <source>
        <dbReference type="EMBL" id="RJT45083.1"/>
    </source>
</evidence>
<dbReference type="Proteomes" id="UP000284908">
    <property type="component" value="Unassembled WGS sequence"/>
</dbReference>
<dbReference type="InterPro" id="IPR000340">
    <property type="entry name" value="Dual-sp_phosphatase_cat-dom"/>
</dbReference>